<evidence type="ECO:0000256" key="2">
    <source>
        <dbReference type="ARBA" id="ARBA00022723"/>
    </source>
</evidence>
<keyword evidence="1" id="KW-0949">S-adenosyl-L-methionine</keyword>
<dbReference type="EMBL" id="JACQXR010000116">
    <property type="protein sequence ID" value="MBI4727318.1"/>
    <property type="molecule type" value="Genomic_DNA"/>
</dbReference>
<evidence type="ECO:0000313" key="6">
    <source>
        <dbReference type="Proteomes" id="UP000736328"/>
    </source>
</evidence>
<evidence type="ECO:0000256" key="1">
    <source>
        <dbReference type="ARBA" id="ARBA00022691"/>
    </source>
</evidence>
<dbReference type="Pfam" id="PF21196">
    <property type="entry name" value="PcrA_UvrD_tudor"/>
    <property type="match status" value="1"/>
</dbReference>
<dbReference type="InterPro" id="IPR058240">
    <property type="entry name" value="rSAM_sf"/>
</dbReference>
<keyword evidence="3" id="KW-0408">Iron</keyword>
<dbReference type="Gene3D" id="3.20.20.70">
    <property type="entry name" value="Aldolase class I"/>
    <property type="match status" value="1"/>
</dbReference>
<evidence type="ECO:0000256" key="3">
    <source>
        <dbReference type="ARBA" id="ARBA00023004"/>
    </source>
</evidence>
<dbReference type="InterPro" id="IPR013785">
    <property type="entry name" value="Aldolase_TIM"/>
</dbReference>
<dbReference type="PANTHER" id="PTHR43075">
    <property type="entry name" value="FORMATE LYASE ACTIVATING ENZYME, PUTATIVE (AFU_ORTHOLOGUE AFUA_2G15630)-RELATED"/>
    <property type="match status" value="1"/>
</dbReference>
<evidence type="ECO:0000313" key="5">
    <source>
        <dbReference type="EMBL" id="MBI4727318.1"/>
    </source>
</evidence>
<evidence type="ECO:0000256" key="4">
    <source>
        <dbReference type="ARBA" id="ARBA00023014"/>
    </source>
</evidence>
<accession>A0A933IC83</accession>
<dbReference type="AlphaFoldDB" id="A0A933IC83"/>
<protein>
    <recommendedName>
        <fullName evidence="7">Radical SAM protein</fullName>
    </recommendedName>
</protein>
<dbReference type="SFLD" id="SFLDG01099">
    <property type="entry name" value="Uncharacterised_Radical_SAM_Su"/>
    <property type="match status" value="1"/>
</dbReference>
<reference evidence="5" key="1">
    <citation type="submission" date="2020-07" db="EMBL/GenBank/DDBJ databases">
        <title>Huge and variable diversity of episymbiotic CPR bacteria and DPANN archaea in groundwater ecosystems.</title>
        <authorList>
            <person name="He C.Y."/>
            <person name="Keren R."/>
            <person name="Whittaker M."/>
            <person name="Farag I.F."/>
            <person name="Doudna J."/>
            <person name="Cate J.H.D."/>
            <person name="Banfield J.F."/>
        </authorList>
    </citation>
    <scope>NUCLEOTIDE SEQUENCE</scope>
    <source>
        <strain evidence="5">NC_groundwater_1520_Pr4_B-0.1um_53_5</strain>
    </source>
</reference>
<dbReference type="InterPro" id="IPR040085">
    <property type="entry name" value="MJ0674-like"/>
</dbReference>
<organism evidence="5 6">
    <name type="scientific">candidate division TA06 bacterium</name>
    <dbReference type="NCBI Taxonomy" id="2250710"/>
    <lineage>
        <taxon>Bacteria</taxon>
        <taxon>Bacteria division TA06</taxon>
    </lineage>
</organism>
<dbReference type="GO" id="GO:0046872">
    <property type="term" value="F:metal ion binding"/>
    <property type="evidence" value="ECO:0007669"/>
    <property type="project" value="UniProtKB-KW"/>
</dbReference>
<comment type="caution">
    <text evidence="5">The sequence shown here is derived from an EMBL/GenBank/DDBJ whole genome shotgun (WGS) entry which is preliminary data.</text>
</comment>
<dbReference type="InterPro" id="IPR007197">
    <property type="entry name" value="rSAM"/>
</dbReference>
<gene>
    <name evidence="5" type="ORF">HY768_08890</name>
</gene>
<name>A0A933IC83_UNCT6</name>
<dbReference type="GO" id="GO:0003824">
    <property type="term" value="F:catalytic activity"/>
    <property type="evidence" value="ECO:0007669"/>
    <property type="project" value="InterPro"/>
</dbReference>
<dbReference type="SFLD" id="SFLDS00029">
    <property type="entry name" value="Radical_SAM"/>
    <property type="match status" value="1"/>
</dbReference>
<keyword evidence="2" id="KW-0479">Metal-binding</keyword>
<sequence length="214" mass="23405">MTRSQEARGLLASCQLCPRQCGVNRAQNQKGFCRSGRLPIVSSYNAHLGEEPPISGSRGSGTIFFANCNMACVYCQNWPISQLGQGQEVTFDRLAGMMLELQERGCHNINFVTPSHMIAQILIALPLAVETGFNLPLVYNSSGYDSQNSLKLMDGVVDIYLPEAETIKGKAVRHSVWGRGQVVDIEGDGDDMKLSIVFKGGVKKKIMAGFVEFI</sequence>
<proteinExistence type="predicted"/>
<dbReference type="GO" id="GO:0051536">
    <property type="term" value="F:iron-sulfur cluster binding"/>
    <property type="evidence" value="ECO:0007669"/>
    <property type="project" value="UniProtKB-KW"/>
</dbReference>
<dbReference type="SUPFAM" id="SSF102114">
    <property type="entry name" value="Radical SAM enzymes"/>
    <property type="match status" value="1"/>
</dbReference>
<dbReference type="Proteomes" id="UP000736328">
    <property type="component" value="Unassembled WGS sequence"/>
</dbReference>
<evidence type="ECO:0008006" key="7">
    <source>
        <dbReference type="Google" id="ProtNLM"/>
    </source>
</evidence>
<dbReference type="PANTHER" id="PTHR43075:SF1">
    <property type="entry name" value="FORMATE LYASE ACTIVATING ENZYME, PUTATIVE (AFU_ORTHOLOGUE AFUA_2G15630)-RELATED"/>
    <property type="match status" value="1"/>
</dbReference>
<keyword evidence="4" id="KW-0411">Iron-sulfur</keyword>